<reference evidence="1 2" key="1">
    <citation type="submission" date="2022-12" db="EMBL/GenBank/DDBJ databases">
        <title>Chromosome-scale assembly of the Ensete ventricosum genome.</title>
        <authorList>
            <person name="Dussert Y."/>
            <person name="Stocks J."/>
            <person name="Wendawek A."/>
            <person name="Woldeyes F."/>
            <person name="Nichols R.A."/>
            <person name="Borrell J.S."/>
        </authorList>
    </citation>
    <scope>NUCLEOTIDE SEQUENCE [LARGE SCALE GENOMIC DNA]</scope>
    <source>
        <strain evidence="2">cv. Maze</strain>
        <tissue evidence="1">Seeds</tissue>
    </source>
</reference>
<proteinExistence type="predicted"/>
<dbReference type="EMBL" id="JAQQAF010000009">
    <property type="protein sequence ID" value="KAJ8460593.1"/>
    <property type="molecule type" value="Genomic_DNA"/>
</dbReference>
<sequence length="125" mass="13267">MASALALGSASDAGLELDGALEECPCIPLASELGEAVEWDLVLVGALAVHLVANTGPPKSLSKALNLITRGREINQCQIPQSMLNSFKFHTGTVITGRCVDCNVLMYCNGPNMYAITDMGLRFLQ</sequence>
<accession>A0AAV8Q1L8</accession>
<keyword evidence="2" id="KW-1185">Reference proteome</keyword>
<dbReference type="AlphaFoldDB" id="A0AAV8Q1L8"/>
<dbReference type="Proteomes" id="UP001222027">
    <property type="component" value="Unassembled WGS sequence"/>
</dbReference>
<evidence type="ECO:0000313" key="1">
    <source>
        <dbReference type="EMBL" id="KAJ8460593.1"/>
    </source>
</evidence>
<evidence type="ECO:0008006" key="3">
    <source>
        <dbReference type="Google" id="ProtNLM"/>
    </source>
</evidence>
<comment type="caution">
    <text evidence="1">The sequence shown here is derived from an EMBL/GenBank/DDBJ whole genome shotgun (WGS) entry which is preliminary data.</text>
</comment>
<gene>
    <name evidence="1" type="ORF">OPV22_033519</name>
</gene>
<evidence type="ECO:0000313" key="2">
    <source>
        <dbReference type="Proteomes" id="UP001222027"/>
    </source>
</evidence>
<name>A0AAV8Q1L8_ENSVE</name>
<protein>
    <recommendedName>
        <fullName evidence="3">Protein kinase domain-containing protein</fullName>
    </recommendedName>
</protein>
<organism evidence="1 2">
    <name type="scientific">Ensete ventricosum</name>
    <name type="common">Abyssinian banana</name>
    <name type="synonym">Musa ensete</name>
    <dbReference type="NCBI Taxonomy" id="4639"/>
    <lineage>
        <taxon>Eukaryota</taxon>
        <taxon>Viridiplantae</taxon>
        <taxon>Streptophyta</taxon>
        <taxon>Embryophyta</taxon>
        <taxon>Tracheophyta</taxon>
        <taxon>Spermatophyta</taxon>
        <taxon>Magnoliopsida</taxon>
        <taxon>Liliopsida</taxon>
        <taxon>Zingiberales</taxon>
        <taxon>Musaceae</taxon>
        <taxon>Ensete</taxon>
    </lineage>
</organism>